<dbReference type="Proteomes" id="UP001140076">
    <property type="component" value="Unassembled WGS sequence"/>
</dbReference>
<sequence>MLERAPESRPGGAWRFVNRDKDGNEYVSTACSTTGMPGHVLLETATLEKVEGGTKYTSVSVFQSVEDRDGMDAAGMEHGARADMEKLAELVEKKG</sequence>
<reference evidence="1" key="1">
    <citation type="submission" date="2021-10" db="EMBL/GenBank/DDBJ databases">
        <title>Streptomonospora sp. nov., isolated from mangrove soil.</title>
        <authorList>
            <person name="Chen X."/>
            <person name="Ge X."/>
            <person name="Liu W."/>
        </authorList>
    </citation>
    <scope>NUCLEOTIDE SEQUENCE</scope>
    <source>
        <strain evidence="1">S1-112</strain>
    </source>
</reference>
<dbReference type="InterPro" id="IPR023393">
    <property type="entry name" value="START-like_dom_sf"/>
</dbReference>
<proteinExistence type="predicted"/>
<gene>
    <name evidence="1" type="ORF">LG943_27530</name>
</gene>
<accession>A0A9X3NR72</accession>
<dbReference type="SUPFAM" id="SSF55961">
    <property type="entry name" value="Bet v1-like"/>
    <property type="match status" value="1"/>
</dbReference>
<evidence type="ECO:0000313" key="2">
    <source>
        <dbReference type="Proteomes" id="UP001140076"/>
    </source>
</evidence>
<keyword evidence="2" id="KW-1185">Reference proteome</keyword>
<dbReference type="Gene3D" id="3.30.530.20">
    <property type="match status" value="1"/>
</dbReference>
<dbReference type="EMBL" id="JAJAQC010000103">
    <property type="protein sequence ID" value="MDA0568043.1"/>
    <property type="molecule type" value="Genomic_DNA"/>
</dbReference>
<evidence type="ECO:0000313" key="1">
    <source>
        <dbReference type="EMBL" id="MDA0568043.1"/>
    </source>
</evidence>
<dbReference type="AlphaFoldDB" id="A0A9X3NR72"/>
<comment type="caution">
    <text evidence="1">The sequence shown here is derived from an EMBL/GenBank/DDBJ whole genome shotgun (WGS) entry which is preliminary data.</text>
</comment>
<organism evidence="1 2">
    <name type="scientific">Streptomonospora mangrovi</name>
    <dbReference type="NCBI Taxonomy" id="2883123"/>
    <lineage>
        <taxon>Bacteria</taxon>
        <taxon>Bacillati</taxon>
        <taxon>Actinomycetota</taxon>
        <taxon>Actinomycetes</taxon>
        <taxon>Streptosporangiales</taxon>
        <taxon>Nocardiopsidaceae</taxon>
        <taxon>Streptomonospora</taxon>
    </lineage>
</organism>
<name>A0A9X3NR72_9ACTN</name>
<protein>
    <submittedName>
        <fullName evidence="1">SRPBCC domain-containing protein</fullName>
    </submittedName>
</protein>